<keyword evidence="2" id="KW-1185">Reference proteome</keyword>
<name>A0A3M6TZ46_POCDA</name>
<protein>
    <submittedName>
        <fullName evidence="1">Uncharacterized protein</fullName>
    </submittedName>
</protein>
<proteinExistence type="predicted"/>
<gene>
    <name evidence="1" type="ORF">pdam_00018716</name>
</gene>
<sequence length="94" mass="10410">MKDKYRPASAIVDEVLLKELSDTAPCASLLKLIMTSRADIMPLIAGHKADAACPFTCLLTSKLTLVEIKLVSDGKLSKFQGKVYRQQQRKIFKA</sequence>
<evidence type="ECO:0000313" key="1">
    <source>
        <dbReference type="EMBL" id="RMX46528.1"/>
    </source>
</evidence>
<accession>A0A3M6TZ46</accession>
<dbReference type="AlphaFoldDB" id="A0A3M6TZ46"/>
<dbReference type="EMBL" id="RCHS01002686">
    <property type="protein sequence ID" value="RMX46528.1"/>
    <property type="molecule type" value="Genomic_DNA"/>
</dbReference>
<comment type="caution">
    <text evidence="1">The sequence shown here is derived from an EMBL/GenBank/DDBJ whole genome shotgun (WGS) entry which is preliminary data.</text>
</comment>
<dbReference type="Proteomes" id="UP000275408">
    <property type="component" value="Unassembled WGS sequence"/>
</dbReference>
<organism evidence="1 2">
    <name type="scientific">Pocillopora damicornis</name>
    <name type="common">Cauliflower coral</name>
    <name type="synonym">Millepora damicornis</name>
    <dbReference type="NCBI Taxonomy" id="46731"/>
    <lineage>
        <taxon>Eukaryota</taxon>
        <taxon>Metazoa</taxon>
        <taxon>Cnidaria</taxon>
        <taxon>Anthozoa</taxon>
        <taxon>Hexacorallia</taxon>
        <taxon>Scleractinia</taxon>
        <taxon>Astrocoeniina</taxon>
        <taxon>Pocilloporidae</taxon>
        <taxon>Pocillopora</taxon>
    </lineage>
</organism>
<evidence type="ECO:0000313" key="2">
    <source>
        <dbReference type="Proteomes" id="UP000275408"/>
    </source>
</evidence>
<reference evidence="1 2" key="1">
    <citation type="journal article" date="2018" name="Sci. Rep.">
        <title>Comparative analysis of the Pocillopora damicornis genome highlights role of immune system in coral evolution.</title>
        <authorList>
            <person name="Cunning R."/>
            <person name="Bay R.A."/>
            <person name="Gillette P."/>
            <person name="Baker A.C."/>
            <person name="Traylor-Knowles N."/>
        </authorList>
    </citation>
    <scope>NUCLEOTIDE SEQUENCE [LARGE SCALE GENOMIC DNA]</scope>
    <source>
        <strain evidence="1">RSMAS</strain>
        <tissue evidence="1">Whole animal</tissue>
    </source>
</reference>